<evidence type="ECO:0000313" key="2">
    <source>
        <dbReference type="EMBL" id="GJT86223.1"/>
    </source>
</evidence>
<accession>A0ABQ5HEB9</accession>
<feature type="region of interest" description="Disordered" evidence="1">
    <location>
        <begin position="101"/>
        <end position="184"/>
    </location>
</feature>
<reference evidence="2" key="2">
    <citation type="submission" date="2022-01" db="EMBL/GenBank/DDBJ databases">
        <authorList>
            <person name="Yamashiro T."/>
            <person name="Shiraishi A."/>
            <person name="Satake H."/>
            <person name="Nakayama K."/>
        </authorList>
    </citation>
    <scope>NUCLEOTIDE SEQUENCE</scope>
</reference>
<dbReference type="Proteomes" id="UP001151760">
    <property type="component" value="Unassembled WGS sequence"/>
</dbReference>
<evidence type="ECO:0000256" key="1">
    <source>
        <dbReference type="SAM" id="MobiDB-lite"/>
    </source>
</evidence>
<gene>
    <name evidence="2" type="ORF">Tco_1067940</name>
</gene>
<organism evidence="2 3">
    <name type="scientific">Tanacetum coccineum</name>
    <dbReference type="NCBI Taxonomy" id="301880"/>
    <lineage>
        <taxon>Eukaryota</taxon>
        <taxon>Viridiplantae</taxon>
        <taxon>Streptophyta</taxon>
        <taxon>Embryophyta</taxon>
        <taxon>Tracheophyta</taxon>
        <taxon>Spermatophyta</taxon>
        <taxon>Magnoliopsida</taxon>
        <taxon>eudicotyledons</taxon>
        <taxon>Gunneridae</taxon>
        <taxon>Pentapetalae</taxon>
        <taxon>asterids</taxon>
        <taxon>campanulids</taxon>
        <taxon>Asterales</taxon>
        <taxon>Asteraceae</taxon>
        <taxon>Asteroideae</taxon>
        <taxon>Anthemideae</taxon>
        <taxon>Anthemidinae</taxon>
        <taxon>Tanacetum</taxon>
    </lineage>
</organism>
<proteinExistence type="predicted"/>
<keyword evidence="3" id="KW-1185">Reference proteome</keyword>
<dbReference type="EMBL" id="BQNB010019526">
    <property type="protein sequence ID" value="GJT86223.1"/>
    <property type="molecule type" value="Genomic_DNA"/>
</dbReference>
<name>A0ABQ5HEB9_9ASTR</name>
<evidence type="ECO:0008006" key="4">
    <source>
        <dbReference type="Google" id="ProtNLM"/>
    </source>
</evidence>
<sequence>MGMGSREGSTIPAPLAQTNTCRTFIKENIEASRTLTGEHDQHDKIGENPKKLTCNESKREELEDPQYAKQPCEKSFISGIREKELLGNFYMEIPEQKFRSPYGSMPLKGGDGPPMELPEVTCNTRGDGPPMELPEVACDTKHRLPDKFSEKRHVMDTPRSEHRKNFREAGMSNGIPGPESSAPS</sequence>
<protein>
    <recommendedName>
        <fullName evidence="4">Prolactin receptor</fullName>
    </recommendedName>
</protein>
<evidence type="ECO:0000313" key="3">
    <source>
        <dbReference type="Proteomes" id="UP001151760"/>
    </source>
</evidence>
<comment type="caution">
    <text evidence="2">The sequence shown here is derived from an EMBL/GenBank/DDBJ whole genome shotgun (WGS) entry which is preliminary data.</text>
</comment>
<feature type="compositionally biased region" description="Basic and acidic residues" evidence="1">
    <location>
        <begin position="138"/>
        <end position="160"/>
    </location>
</feature>
<reference evidence="2" key="1">
    <citation type="journal article" date="2022" name="Int. J. Mol. Sci.">
        <title>Draft Genome of Tanacetum Coccineum: Genomic Comparison of Closely Related Tanacetum-Family Plants.</title>
        <authorList>
            <person name="Yamashiro T."/>
            <person name="Shiraishi A."/>
            <person name="Nakayama K."/>
            <person name="Satake H."/>
        </authorList>
    </citation>
    <scope>NUCLEOTIDE SEQUENCE</scope>
</reference>